<evidence type="ECO:0008006" key="4">
    <source>
        <dbReference type="Google" id="ProtNLM"/>
    </source>
</evidence>
<feature type="transmembrane region" description="Helical" evidence="1">
    <location>
        <begin position="297"/>
        <end position="319"/>
    </location>
</feature>
<evidence type="ECO:0000256" key="1">
    <source>
        <dbReference type="SAM" id="Phobius"/>
    </source>
</evidence>
<keyword evidence="1" id="KW-0472">Membrane</keyword>
<dbReference type="Pfam" id="PF01901">
    <property type="entry name" value="O_anti_polymase"/>
    <property type="match status" value="1"/>
</dbReference>
<feature type="transmembrane region" description="Helical" evidence="1">
    <location>
        <begin position="153"/>
        <end position="172"/>
    </location>
</feature>
<sequence length="414" mass="47159">MISTFKEILAKKNIKYDNPVIVILLGYLAIFVLAIPYYYKFNLFSLLNIFLVIFLLILSFALPFLLNVDIEGNNKISNFYRLYGLLLFIIIFYGVFVVMNSILFAVLCSLFVIGISNLYVKYKLYDNGQDIKNKQHEKYCKFKELLFKNMDNIIFAIGIMSFMALVIIHNAIPLFNYPVRMSLSADPLRLISTGALVYGGINNIFYFIIAFILLILLGYKMGVLIVFIAFLVYRYQTKKIKIKYILLSIIGLIGLLALMSKAILYTSNQNWNIGVFGILSYRAYFDIMVLEKIINYPYMLLGAISLNPIGEGLIATTLLGYSNPHNITSTMFGPILLDFGLWGGLLFAFLLGLASKLIYGGDRKLYAIYASILLSMCEVGINYGFLIIVFVMLYVNSKLSILKNKNRNKNKNRT</sequence>
<feature type="transmembrane region" description="Helical" evidence="1">
    <location>
        <begin position="45"/>
        <end position="66"/>
    </location>
</feature>
<dbReference type="OrthoDB" id="70767at2157"/>
<feature type="transmembrane region" description="Helical" evidence="1">
    <location>
        <begin position="339"/>
        <end position="359"/>
    </location>
</feature>
<dbReference type="KEGG" id="mae:Maeo_0001"/>
<reference evidence="2" key="1">
    <citation type="submission" date="2007-06" db="EMBL/GenBank/DDBJ databases">
        <title>Complete sequence of Methanococcus aeolicus Nankai-3.</title>
        <authorList>
            <consortium name="US DOE Joint Genome Institute"/>
            <person name="Copeland A."/>
            <person name="Lucas S."/>
            <person name="Lapidus A."/>
            <person name="Barry K."/>
            <person name="Glavina del Rio T."/>
            <person name="Dalin E."/>
            <person name="Tice H."/>
            <person name="Pitluck S."/>
            <person name="Chain P."/>
            <person name="Malfatti S."/>
            <person name="Shin M."/>
            <person name="Vergez L."/>
            <person name="Schmutz J."/>
            <person name="Larimer F."/>
            <person name="Land M."/>
            <person name="Hauser L."/>
            <person name="Kyrpides N."/>
            <person name="Lykidis A."/>
            <person name="Sieprawska-Lupa M."/>
            <person name="Whitman W.B."/>
            <person name="Richardson P."/>
        </authorList>
    </citation>
    <scope>NUCLEOTIDE SEQUENCE [LARGE SCALE GENOMIC DNA]</scope>
    <source>
        <strain evidence="2">Nankai-3</strain>
    </source>
</reference>
<dbReference type="Proteomes" id="UP000001106">
    <property type="component" value="Chromosome"/>
</dbReference>
<dbReference type="HOGENOM" id="CLU_711001_0_0_2"/>
<dbReference type="STRING" id="419665.Maeo_0001"/>
<keyword evidence="1" id="KW-0812">Transmembrane</keyword>
<feature type="transmembrane region" description="Helical" evidence="1">
    <location>
        <begin position="20"/>
        <end position="39"/>
    </location>
</feature>
<dbReference type="EMBL" id="CP000743">
    <property type="protein sequence ID" value="ABR55594.1"/>
    <property type="molecule type" value="Genomic_DNA"/>
</dbReference>
<dbReference type="GeneID" id="5327703"/>
<dbReference type="RefSeq" id="WP_011972726.1">
    <property type="nucleotide sequence ID" value="NC_009635.1"/>
</dbReference>
<keyword evidence="3" id="KW-1185">Reference proteome</keyword>
<accession>A6USX2</accession>
<feature type="transmembrane region" description="Helical" evidence="1">
    <location>
        <begin position="366"/>
        <end position="395"/>
    </location>
</feature>
<gene>
    <name evidence="2" type="ordered locus">Maeo_0001</name>
</gene>
<feature type="transmembrane region" description="Helical" evidence="1">
    <location>
        <begin position="102"/>
        <end position="120"/>
    </location>
</feature>
<evidence type="ECO:0000313" key="2">
    <source>
        <dbReference type="EMBL" id="ABR55594.1"/>
    </source>
</evidence>
<feature type="transmembrane region" description="Helical" evidence="1">
    <location>
        <begin position="78"/>
        <end position="96"/>
    </location>
</feature>
<evidence type="ECO:0000313" key="3">
    <source>
        <dbReference type="Proteomes" id="UP000001106"/>
    </source>
</evidence>
<protein>
    <recommendedName>
        <fullName evidence="4">O-antigen polymerase</fullName>
    </recommendedName>
</protein>
<name>A6USX2_META3</name>
<dbReference type="AlphaFoldDB" id="A6USX2"/>
<keyword evidence="1" id="KW-1133">Transmembrane helix</keyword>
<feature type="transmembrane region" description="Helical" evidence="1">
    <location>
        <begin position="244"/>
        <end position="265"/>
    </location>
</feature>
<feature type="transmembrane region" description="Helical" evidence="1">
    <location>
        <begin position="204"/>
        <end position="232"/>
    </location>
</feature>
<dbReference type="InterPro" id="IPR002760">
    <property type="entry name" value="O_anti_polymase"/>
</dbReference>
<organism evidence="2 3">
    <name type="scientific">Methanococcus aeolicus (strain ATCC BAA-1280 / DSM 17508 / OCM 812 / Nankai-3)</name>
    <dbReference type="NCBI Taxonomy" id="419665"/>
    <lineage>
        <taxon>Archaea</taxon>
        <taxon>Methanobacteriati</taxon>
        <taxon>Methanobacteriota</taxon>
        <taxon>Methanomada group</taxon>
        <taxon>Methanococci</taxon>
        <taxon>Methanococcales</taxon>
        <taxon>Methanococcaceae</taxon>
        <taxon>Methanococcus</taxon>
    </lineage>
</organism>
<dbReference type="eggNOG" id="arCOG03207">
    <property type="taxonomic scope" value="Archaea"/>
</dbReference>
<proteinExistence type="predicted"/>